<dbReference type="OrthoDB" id="9786910at2"/>
<dbReference type="PROSITE" id="PS51012">
    <property type="entry name" value="ABC_TM2"/>
    <property type="match status" value="1"/>
</dbReference>
<evidence type="ECO:0000313" key="11">
    <source>
        <dbReference type="EMBL" id="AMB87546.1"/>
    </source>
</evidence>
<keyword evidence="7" id="KW-0762">Sugar transport</keyword>
<dbReference type="GO" id="GO:0015920">
    <property type="term" value="P:lipopolysaccharide transport"/>
    <property type="evidence" value="ECO:0007669"/>
    <property type="project" value="TreeGrafter"/>
</dbReference>
<dbReference type="InterPro" id="IPR013525">
    <property type="entry name" value="ABC2_TM"/>
</dbReference>
<evidence type="ECO:0000256" key="3">
    <source>
        <dbReference type="ARBA" id="ARBA00022448"/>
    </source>
</evidence>
<feature type="transmembrane region" description="Helical" evidence="9">
    <location>
        <begin position="144"/>
        <end position="164"/>
    </location>
</feature>
<name>A0A0X1T611_PSEAA</name>
<accession>A0A0X1T611</accession>
<dbReference type="InterPro" id="IPR047817">
    <property type="entry name" value="ABC2_TM_bact-type"/>
</dbReference>
<evidence type="ECO:0000313" key="12">
    <source>
        <dbReference type="Proteomes" id="UP000063229"/>
    </source>
</evidence>
<comment type="subcellular location">
    <subcellularLocation>
        <location evidence="9">Cell inner membrane</location>
        <topology evidence="9">Multi-pass membrane protein</topology>
    </subcellularLocation>
    <subcellularLocation>
        <location evidence="1">Cell membrane</location>
        <topology evidence="1">Multi-pass membrane protein</topology>
    </subcellularLocation>
</comment>
<evidence type="ECO:0000256" key="6">
    <source>
        <dbReference type="ARBA" id="ARBA00022989"/>
    </source>
</evidence>
<dbReference type="GO" id="GO:0005886">
    <property type="term" value="C:plasma membrane"/>
    <property type="evidence" value="ECO:0007669"/>
    <property type="project" value="UniProtKB-SubCell"/>
</dbReference>
<feature type="transmembrane region" description="Helical" evidence="9">
    <location>
        <begin position="231"/>
        <end position="249"/>
    </location>
</feature>
<dbReference type="AlphaFoldDB" id="A0A0X1T611"/>
<dbReference type="KEGG" id="pagb:AWM79_20515"/>
<feature type="domain" description="ABC transmembrane type-2" evidence="10">
    <location>
        <begin position="32"/>
        <end position="256"/>
    </location>
</feature>
<organism evidence="11 12">
    <name type="scientific">Pseudomonas agarici</name>
    <dbReference type="NCBI Taxonomy" id="46677"/>
    <lineage>
        <taxon>Bacteria</taxon>
        <taxon>Pseudomonadati</taxon>
        <taxon>Pseudomonadota</taxon>
        <taxon>Gammaproteobacteria</taxon>
        <taxon>Pseudomonadales</taxon>
        <taxon>Pseudomonadaceae</taxon>
        <taxon>Pseudomonas</taxon>
    </lineage>
</organism>
<keyword evidence="7" id="KW-0625">Polysaccharide transport</keyword>
<keyword evidence="6 9" id="KW-1133">Transmembrane helix</keyword>
<feature type="transmembrane region" description="Helical" evidence="9">
    <location>
        <begin position="64"/>
        <end position="89"/>
    </location>
</feature>
<dbReference type="GO" id="GO:0140359">
    <property type="term" value="F:ABC-type transporter activity"/>
    <property type="evidence" value="ECO:0007669"/>
    <property type="project" value="InterPro"/>
</dbReference>
<dbReference type="Pfam" id="PF01061">
    <property type="entry name" value="ABC2_membrane"/>
    <property type="match status" value="1"/>
</dbReference>
<evidence type="ECO:0000256" key="4">
    <source>
        <dbReference type="ARBA" id="ARBA00022475"/>
    </source>
</evidence>
<dbReference type="PANTHER" id="PTHR30413:SF10">
    <property type="entry name" value="CAPSULE POLYSACCHARIDE EXPORT INNER-MEMBRANE PROTEIN CTRC"/>
    <property type="match status" value="1"/>
</dbReference>
<reference evidence="11 12" key="1">
    <citation type="submission" date="2016-01" db="EMBL/GenBank/DDBJ databases">
        <authorList>
            <person name="McClelland M."/>
            <person name="Jain A."/>
            <person name="Saraogi P."/>
            <person name="Mendelson R."/>
            <person name="Westerman R."/>
            <person name="SanMiguel P."/>
            <person name="Csonka L."/>
        </authorList>
    </citation>
    <scope>NUCLEOTIDE SEQUENCE [LARGE SCALE GENOMIC DNA]</scope>
    <source>
        <strain evidence="11 12">NCPPB 2472</strain>
    </source>
</reference>
<keyword evidence="4 9" id="KW-1003">Cell membrane</keyword>
<feature type="transmembrane region" description="Helical" evidence="9">
    <location>
        <begin position="110"/>
        <end position="132"/>
    </location>
</feature>
<keyword evidence="12" id="KW-1185">Reference proteome</keyword>
<evidence type="ECO:0000256" key="5">
    <source>
        <dbReference type="ARBA" id="ARBA00022692"/>
    </source>
</evidence>
<feature type="transmembrane region" description="Helical" evidence="9">
    <location>
        <begin position="171"/>
        <end position="190"/>
    </location>
</feature>
<evidence type="ECO:0000259" key="10">
    <source>
        <dbReference type="PROSITE" id="PS51012"/>
    </source>
</evidence>
<evidence type="ECO:0000256" key="9">
    <source>
        <dbReference type="RuleBase" id="RU361157"/>
    </source>
</evidence>
<evidence type="ECO:0000256" key="7">
    <source>
        <dbReference type="ARBA" id="ARBA00023047"/>
    </source>
</evidence>
<dbReference type="STRING" id="46677.AWM79_20515"/>
<dbReference type="RefSeq" id="WP_017133570.1">
    <property type="nucleotide sequence ID" value="NZ_CP014135.1"/>
</dbReference>
<dbReference type="GO" id="GO:0015774">
    <property type="term" value="P:polysaccharide transport"/>
    <property type="evidence" value="ECO:0007669"/>
    <property type="project" value="UniProtKB-KW"/>
</dbReference>
<proteinExistence type="inferred from homology"/>
<evidence type="ECO:0000256" key="1">
    <source>
        <dbReference type="ARBA" id="ARBA00004651"/>
    </source>
</evidence>
<dbReference type="Proteomes" id="UP000063229">
    <property type="component" value="Chromosome"/>
</dbReference>
<gene>
    <name evidence="11" type="ORF">AWM79_20515</name>
</gene>
<feature type="transmembrane region" description="Helical" evidence="9">
    <location>
        <begin position="31"/>
        <end position="52"/>
    </location>
</feature>
<sequence length="260" mass="29597">MSTYFARIWDARYFWVHLALADLRARWRRSFLGVAWSVIQPLGMTLLLALVFSKLFNTNIVSYAPYILSGIIVWEFISANTVAGSLSFVQADAYIKQCNHPLAIYTLRTVIGSVIVLMLASLSLYGWAAVVLPQNIGWCWLASLTLYPILCLIAWPVATLLSYISSRFRDIPHALGLVMQSLWFISPVYFEEKMFRRGGLDALVDYNPVYHILQLIRAPLLNGEWPTMDNYLFSVGTACLFALIALLVGRRVERKVIFYL</sequence>
<comment type="similarity">
    <text evidence="2 9">Belongs to the ABC-2 integral membrane protein family.</text>
</comment>
<dbReference type="PANTHER" id="PTHR30413">
    <property type="entry name" value="INNER MEMBRANE TRANSPORT PERMEASE"/>
    <property type="match status" value="1"/>
</dbReference>
<dbReference type="EMBL" id="CP014135">
    <property type="protein sequence ID" value="AMB87546.1"/>
    <property type="molecule type" value="Genomic_DNA"/>
</dbReference>
<keyword evidence="5 9" id="KW-0812">Transmembrane</keyword>
<keyword evidence="3 9" id="KW-0813">Transport</keyword>
<keyword evidence="8 9" id="KW-0472">Membrane</keyword>
<evidence type="ECO:0000256" key="2">
    <source>
        <dbReference type="ARBA" id="ARBA00007783"/>
    </source>
</evidence>
<evidence type="ECO:0000256" key="8">
    <source>
        <dbReference type="ARBA" id="ARBA00023136"/>
    </source>
</evidence>
<protein>
    <recommendedName>
        <fullName evidence="9">Transport permease protein</fullName>
    </recommendedName>
</protein>